<evidence type="ECO:0000313" key="2">
    <source>
        <dbReference type="Proteomes" id="UP000464053"/>
    </source>
</evidence>
<dbReference type="EMBL" id="CP028271">
    <property type="protein sequence ID" value="QHM69940.1"/>
    <property type="molecule type" value="Genomic_DNA"/>
</dbReference>
<accession>A0A6P1PU08</accession>
<proteinExistence type="predicted"/>
<reference evidence="1 2" key="1">
    <citation type="submission" date="2018-03" db="EMBL/GenBank/DDBJ databases">
        <title>Pantoea intestinalis SRCM103226 isolated form the mealworm.</title>
        <authorList>
            <person name="Jeong D.-Y."/>
            <person name="Kim J.W."/>
        </authorList>
    </citation>
    <scope>NUCLEOTIDE SEQUENCE [LARGE SCALE GENOMIC DNA]</scope>
    <source>
        <strain evidence="1 2">SRCM103226</strain>
    </source>
</reference>
<sequence length="154" mass="17639">MFKFFIMDVDNAVTRKELTASAQSGLTANLLSNLDAVNATINIPVFSENFKIKAGESLSRDVIFYPCLVDNKYKYYACKIKTKCQLIDYDNSEYMKLSDPSDKPILTSPAYLSNTPENFYIARDIMESTRFLVSELFKDLIVKNNFNIKLKEIN</sequence>
<protein>
    <submittedName>
        <fullName evidence="1">Uncharacterized protein</fullName>
    </submittedName>
</protein>
<name>A0A6P1PU08_9GAMM</name>
<dbReference type="Proteomes" id="UP000464053">
    <property type="component" value="Chromosome"/>
</dbReference>
<evidence type="ECO:0000313" key="1">
    <source>
        <dbReference type="EMBL" id="QHM69940.1"/>
    </source>
</evidence>
<keyword evidence="2" id="KW-1185">Reference proteome</keyword>
<gene>
    <name evidence="1" type="ORF">C7M51_00199</name>
</gene>
<dbReference type="AlphaFoldDB" id="A0A6P1PU08"/>
<organism evidence="1 2">
    <name type="scientific">Mixta intestinalis</name>
    <dbReference type="NCBI Taxonomy" id="1615494"/>
    <lineage>
        <taxon>Bacteria</taxon>
        <taxon>Pseudomonadati</taxon>
        <taxon>Pseudomonadota</taxon>
        <taxon>Gammaproteobacteria</taxon>
        <taxon>Enterobacterales</taxon>
        <taxon>Erwiniaceae</taxon>
        <taxon>Mixta</taxon>
    </lineage>
</organism>
<dbReference type="KEGG" id="mint:C7M51_00199"/>